<dbReference type="EMBL" id="JACSIT010000141">
    <property type="protein sequence ID" value="MBC6995804.1"/>
    <property type="molecule type" value="Genomic_DNA"/>
</dbReference>
<keyword evidence="3" id="KW-1185">Reference proteome</keyword>
<reference evidence="2" key="1">
    <citation type="submission" date="2020-08" db="EMBL/GenBank/DDBJ databases">
        <title>Lewinella bacteria from marine environments.</title>
        <authorList>
            <person name="Zhong Y."/>
        </authorList>
    </citation>
    <scope>NUCLEOTIDE SEQUENCE</scope>
    <source>
        <strain evidence="2">KCTC 42187</strain>
    </source>
</reference>
<organism evidence="2 3">
    <name type="scientific">Neolewinella lacunae</name>
    <dbReference type="NCBI Taxonomy" id="1517758"/>
    <lineage>
        <taxon>Bacteria</taxon>
        <taxon>Pseudomonadati</taxon>
        <taxon>Bacteroidota</taxon>
        <taxon>Saprospiria</taxon>
        <taxon>Saprospirales</taxon>
        <taxon>Lewinellaceae</taxon>
        <taxon>Neolewinella</taxon>
    </lineage>
</organism>
<gene>
    <name evidence="2" type="ORF">H9S92_16680</name>
</gene>
<name>A0A923PLV1_9BACT</name>
<evidence type="ECO:0000313" key="2">
    <source>
        <dbReference type="EMBL" id="MBC6995804.1"/>
    </source>
</evidence>
<keyword evidence="1" id="KW-0732">Signal</keyword>
<dbReference type="Proteomes" id="UP000650081">
    <property type="component" value="Unassembled WGS sequence"/>
</dbReference>
<sequence>MKFLPCFLLLAIGLFACTKDGDLFTDSSPTEIPADDFSARTVEFPGKIPADAYVNTLMMSGTATWQDYDAYYRLEVSKLAGEHYYDNLQWLTLTQTVLHPQFMSGADAATKDFYIQEMMGRHFINEAKVAEVLLGDLLERGATTSEVARLAREVIAINKEYLTEDNYKQYEERNQPSISQVLLLGYTRWGQLK</sequence>
<protein>
    <recommendedName>
        <fullName evidence="4">SusD/RagB family nutrient-binding outer membrane lipoprotein</fullName>
    </recommendedName>
</protein>
<accession>A0A923PLV1</accession>
<feature type="signal peptide" evidence="1">
    <location>
        <begin position="1"/>
        <end position="18"/>
    </location>
</feature>
<evidence type="ECO:0000313" key="3">
    <source>
        <dbReference type="Proteomes" id="UP000650081"/>
    </source>
</evidence>
<dbReference type="PROSITE" id="PS51257">
    <property type="entry name" value="PROKAR_LIPOPROTEIN"/>
    <property type="match status" value="1"/>
</dbReference>
<dbReference type="AlphaFoldDB" id="A0A923PLV1"/>
<proteinExistence type="predicted"/>
<evidence type="ECO:0008006" key="4">
    <source>
        <dbReference type="Google" id="ProtNLM"/>
    </source>
</evidence>
<comment type="caution">
    <text evidence="2">The sequence shown here is derived from an EMBL/GenBank/DDBJ whole genome shotgun (WGS) entry which is preliminary data.</text>
</comment>
<evidence type="ECO:0000256" key="1">
    <source>
        <dbReference type="SAM" id="SignalP"/>
    </source>
</evidence>
<dbReference type="RefSeq" id="WP_187467825.1">
    <property type="nucleotide sequence ID" value="NZ_JACSIT010000141.1"/>
</dbReference>
<feature type="chain" id="PRO_5037758707" description="SusD/RagB family nutrient-binding outer membrane lipoprotein" evidence="1">
    <location>
        <begin position="19"/>
        <end position="193"/>
    </location>
</feature>